<dbReference type="Pfam" id="PF03788">
    <property type="entry name" value="LrgA"/>
    <property type="match status" value="1"/>
</dbReference>
<dbReference type="EMBL" id="CP107027">
    <property type="protein sequence ID" value="UYG97858.1"/>
    <property type="molecule type" value="Genomic_DNA"/>
</dbReference>
<comment type="subcellular location">
    <subcellularLocation>
        <location evidence="1">Cell membrane</location>
        <topology evidence="1">Multi-pass membrane protein</topology>
    </subcellularLocation>
</comment>
<feature type="transmembrane region" description="Helical" evidence="6">
    <location>
        <begin position="43"/>
        <end position="62"/>
    </location>
</feature>
<evidence type="ECO:0000256" key="3">
    <source>
        <dbReference type="ARBA" id="ARBA00022692"/>
    </source>
</evidence>
<organism evidence="7 8">
    <name type="scientific">Cytobacillus firmus</name>
    <name type="common">Bacillus firmus</name>
    <dbReference type="NCBI Taxonomy" id="1399"/>
    <lineage>
        <taxon>Bacteria</taxon>
        <taxon>Bacillati</taxon>
        <taxon>Bacillota</taxon>
        <taxon>Bacilli</taxon>
        <taxon>Bacillales</taxon>
        <taxon>Bacillaceae</taxon>
        <taxon>Cytobacillus</taxon>
    </lineage>
</organism>
<dbReference type="Proteomes" id="UP001163104">
    <property type="component" value="Chromosome"/>
</dbReference>
<feature type="transmembrane region" description="Helical" evidence="6">
    <location>
        <begin position="12"/>
        <end position="37"/>
    </location>
</feature>
<evidence type="ECO:0000256" key="4">
    <source>
        <dbReference type="ARBA" id="ARBA00022989"/>
    </source>
</evidence>
<feature type="transmembrane region" description="Helical" evidence="6">
    <location>
        <begin position="98"/>
        <end position="121"/>
    </location>
</feature>
<dbReference type="PANTHER" id="PTHR33931:SF2">
    <property type="entry name" value="HOLIN-LIKE PROTEIN CIDA"/>
    <property type="match status" value="1"/>
</dbReference>
<feature type="transmembrane region" description="Helical" evidence="6">
    <location>
        <begin position="74"/>
        <end position="92"/>
    </location>
</feature>
<keyword evidence="5 6" id="KW-0472">Membrane</keyword>
<proteinExistence type="predicted"/>
<evidence type="ECO:0000256" key="1">
    <source>
        <dbReference type="ARBA" id="ARBA00004651"/>
    </source>
</evidence>
<dbReference type="GO" id="GO:0005886">
    <property type="term" value="C:plasma membrane"/>
    <property type="evidence" value="ECO:0007669"/>
    <property type="project" value="UniProtKB-SubCell"/>
</dbReference>
<sequence length="130" mass="14773">MIKSGKEGENDLPWLIQVLLLAIFLIAGNFAAAFFHIPLPGSVIGMLMLLILLVTNLIRLEWIEKAASFQIKHMSLLFIPFVIGLFLSPNFIPLLNFHFLLVLVLSSFCCLLGTAYSVLLYENIRRRRQK</sequence>
<evidence type="ECO:0000256" key="6">
    <source>
        <dbReference type="SAM" id="Phobius"/>
    </source>
</evidence>
<keyword evidence="2" id="KW-1003">Cell membrane</keyword>
<dbReference type="PANTHER" id="PTHR33931">
    <property type="entry name" value="HOLIN-LIKE PROTEIN CIDA-RELATED"/>
    <property type="match status" value="1"/>
</dbReference>
<keyword evidence="4 6" id="KW-1133">Transmembrane helix</keyword>
<name>A0AA46PMB2_CYTFI</name>
<accession>A0AA46PMB2</accession>
<evidence type="ECO:0000313" key="7">
    <source>
        <dbReference type="EMBL" id="UYG97858.1"/>
    </source>
</evidence>
<dbReference type="InterPro" id="IPR005538">
    <property type="entry name" value="LrgA/CidA"/>
</dbReference>
<gene>
    <name evidence="7" type="ORF">OD459_07785</name>
</gene>
<keyword evidence="3 6" id="KW-0812">Transmembrane</keyword>
<dbReference type="AlphaFoldDB" id="A0AA46PMB2"/>
<evidence type="ECO:0000256" key="5">
    <source>
        <dbReference type="ARBA" id="ARBA00023136"/>
    </source>
</evidence>
<evidence type="ECO:0000256" key="2">
    <source>
        <dbReference type="ARBA" id="ARBA00022475"/>
    </source>
</evidence>
<evidence type="ECO:0000313" key="8">
    <source>
        <dbReference type="Proteomes" id="UP001163104"/>
    </source>
</evidence>
<reference evidence="7" key="1">
    <citation type="submission" date="2022-10" db="EMBL/GenBank/DDBJ databases">
        <title>Mechanism of multi-heavy metal repair in Cytobacillus Firmus M7.</title>
        <authorList>
            <person name="Li X."/>
            <person name="Yu C."/>
        </authorList>
    </citation>
    <scope>NUCLEOTIDE SEQUENCE</scope>
    <source>
        <strain evidence="7">M7</strain>
    </source>
</reference>
<protein>
    <submittedName>
        <fullName evidence="7">CidA/LrgA family protein</fullName>
    </submittedName>
</protein>